<keyword evidence="3" id="KW-0378">Hydrolase</keyword>
<dbReference type="Gene3D" id="2.60.40.10">
    <property type="entry name" value="Immunoglobulins"/>
    <property type="match status" value="1"/>
</dbReference>
<dbReference type="EMBL" id="CP003261">
    <property type="protein sequence ID" value="AGK98690.1"/>
    <property type="molecule type" value="Genomic_DNA"/>
</dbReference>
<dbReference type="eggNOG" id="COG5297">
    <property type="taxonomic scope" value="Bacteria"/>
</dbReference>
<dbReference type="STRING" id="86416.Clopa_3941"/>
<dbReference type="Gene3D" id="2.60.120.260">
    <property type="entry name" value="Galactose-binding domain-like"/>
    <property type="match status" value="1"/>
</dbReference>
<keyword evidence="2" id="KW-0732">Signal</keyword>
<dbReference type="Gene3D" id="2.60.40.1180">
    <property type="entry name" value="Golgi alpha-mannosidase II"/>
    <property type="match status" value="1"/>
</dbReference>
<comment type="similarity">
    <text evidence="1">Belongs to the glycosyl hydrolase 66 family.</text>
</comment>
<reference evidence="5 6" key="1">
    <citation type="submission" date="2012-01" db="EMBL/GenBank/DDBJ databases">
        <title>Complete sequence of chromosome of Clostridium pasteurianum BC1.</title>
        <authorList>
            <consortium name="US DOE Joint Genome Institute"/>
            <person name="Lucas S."/>
            <person name="Han J."/>
            <person name="Lapidus A."/>
            <person name="Cheng J.-F."/>
            <person name="Goodwin L."/>
            <person name="Pitluck S."/>
            <person name="Peters L."/>
            <person name="Mikhailova N."/>
            <person name="Teshima H."/>
            <person name="Detter J.C."/>
            <person name="Han C."/>
            <person name="Tapia R."/>
            <person name="Land M."/>
            <person name="Hauser L."/>
            <person name="Kyrpides N."/>
            <person name="Ivanova N."/>
            <person name="Pagani I."/>
            <person name="Dunn J."/>
            <person name="Taghavi S."/>
            <person name="Francis A."/>
            <person name="van der Lelie D."/>
            <person name="Woyke T."/>
        </authorList>
    </citation>
    <scope>NUCLEOTIDE SEQUENCE [LARGE SCALE GENOMIC DNA]</scope>
    <source>
        <strain evidence="5 6">BC1</strain>
    </source>
</reference>
<dbReference type="InterPro" id="IPR003305">
    <property type="entry name" value="CenC_carb-bd"/>
</dbReference>
<dbReference type="HOGENOM" id="CLU_013685_1_0_9"/>
<evidence type="ECO:0000259" key="4">
    <source>
        <dbReference type="Pfam" id="PF02018"/>
    </source>
</evidence>
<dbReference type="Pfam" id="PF02018">
    <property type="entry name" value="CBM_4_9"/>
    <property type="match status" value="1"/>
</dbReference>
<organism evidence="5 6">
    <name type="scientific">Clostridium pasteurianum BC1</name>
    <dbReference type="NCBI Taxonomy" id="86416"/>
    <lineage>
        <taxon>Bacteria</taxon>
        <taxon>Bacillati</taxon>
        <taxon>Bacillota</taxon>
        <taxon>Clostridia</taxon>
        <taxon>Eubacteriales</taxon>
        <taxon>Clostridiaceae</taxon>
        <taxon>Clostridium</taxon>
    </lineage>
</organism>
<protein>
    <submittedName>
        <fullName evidence="5">Putative carbohydrate binding protein</fullName>
    </submittedName>
</protein>
<gene>
    <name evidence="5" type="ORF">Clopa_3941</name>
</gene>
<evidence type="ECO:0000256" key="3">
    <source>
        <dbReference type="ARBA" id="ARBA00022801"/>
    </source>
</evidence>
<dbReference type="SUPFAM" id="SSF49785">
    <property type="entry name" value="Galactose-binding domain-like"/>
    <property type="match status" value="1"/>
</dbReference>
<feature type="domain" description="CBM-cenC" evidence="4">
    <location>
        <begin position="641"/>
        <end position="729"/>
    </location>
</feature>
<dbReference type="InterPro" id="IPR008979">
    <property type="entry name" value="Galactose-bd-like_sf"/>
</dbReference>
<evidence type="ECO:0000256" key="2">
    <source>
        <dbReference type="ARBA" id="ARBA00022729"/>
    </source>
</evidence>
<dbReference type="Gene3D" id="3.20.20.80">
    <property type="entry name" value="Glycosidases"/>
    <property type="match status" value="1"/>
</dbReference>
<keyword evidence="6" id="KW-1185">Reference proteome</keyword>
<evidence type="ECO:0000256" key="1">
    <source>
        <dbReference type="ARBA" id="ARBA00010837"/>
    </source>
</evidence>
<dbReference type="Pfam" id="PF13199">
    <property type="entry name" value="Glyco_hydro_66"/>
    <property type="match status" value="1"/>
</dbReference>
<sequence>MTKIIICKGELNFMNKKMLKKVLSLVIPFMLVAISSTSYRAFAKSNEKSSSADSISVNINTDKARYNPGDKVKISVNLKNNGNSAISKETVSLSFKHLEKEIDTSSTKSFTAGKGATTTLSFTWTPPSTDYQGYLVEAYVKDSSGNIINNMNTAVDVSSNWLKFPRYGYLTKFGSQSSETSSNIISQLNDYHINAIQYYDWQWKHHIPIKGDPSNPDASWDNLANQKTYKKTILDYINSGHESNIAAMEYNLIYGAVDGYTTDGSGVKKDWALLDSVGGTQWKMDMPSGWATSALYFFNPLNTDWQNYILNREKDVFKAFPFDGWHEDTVGDWGTKYTTSGQAVSITDTFKPFINYAKSQLVNKKIIFNPVGFKGHTAVAQSNADALYAELWPGDGFVTYNDIKGAIDTSRAEGNGRSLIVPAYMDYDAAKTHSESSPGYMNTPGVLLTDAATFASGGSRLELGDDNRMLCSEYFPNRNMIMSDDLKQKERRYYDFLVAYENLLRDGQNDTSNKVEIPGIYTSRTSEPNKVWTFTKSDGNHQIIHLINLLGESNNAWRDTNADYPEPTSLSNLNVKYYYTDSVGSVSFASPDYENGKTIDLPFQKGYDAGGNYVVFKVPTLQYWDMIYINKSTVPPTTQGTFTNSGFEAGNTSGWTATGTSYGVDGDDVHSGKFKCYYWNGSPYTQTIEQPIYDLANGWYKVSAWVKQSLGTPNTSRMELADYGGDAVYTNIPHGDGYQQISAIVHVNQEHLKIGFYQDAPGNTNLQIDDVTLEPVDAPANSN</sequence>
<dbReference type="InterPro" id="IPR013780">
    <property type="entry name" value="Glyco_hydro_b"/>
</dbReference>
<dbReference type="Proteomes" id="UP000013523">
    <property type="component" value="Chromosome"/>
</dbReference>
<dbReference type="GO" id="GO:0016798">
    <property type="term" value="F:hydrolase activity, acting on glycosyl bonds"/>
    <property type="evidence" value="ECO:0007669"/>
    <property type="project" value="InterPro"/>
</dbReference>
<dbReference type="CDD" id="cd14745">
    <property type="entry name" value="GH66"/>
    <property type="match status" value="1"/>
</dbReference>
<dbReference type="AlphaFoldDB" id="R4KGF2"/>
<name>R4KGF2_CLOPA</name>
<accession>R4KGF2</accession>
<dbReference type="PATRIC" id="fig|86416.3.peg.3936"/>
<proteinExistence type="inferred from homology"/>
<dbReference type="InterPro" id="IPR013783">
    <property type="entry name" value="Ig-like_fold"/>
</dbReference>
<evidence type="ECO:0000313" key="6">
    <source>
        <dbReference type="Proteomes" id="UP000013523"/>
    </source>
</evidence>
<evidence type="ECO:0000313" key="5">
    <source>
        <dbReference type="EMBL" id="AGK98690.1"/>
    </source>
</evidence>
<dbReference type="KEGG" id="cpas:Clopa_3941"/>
<dbReference type="InterPro" id="IPR025092">
    <property type="entry name" value="Glyco_hydro_66"/>
</dbReference>